<evidence type="ECO:0000256" key="1">
    <source>
        <dbReference type="SAM" id="MobiDB-lite"/>
    </source>
</evidence>
<dbReference type="EMBL" id="UGGT01000001">
    <property type="protein sequence ID" value="STO22081.1"/>
    <property type="molecule type" value="Genomic_DNA"/>
</dbReference>
<dbReference type="GeneID" id="93294464"/>
<evidence type="ECO:0000313" key="2">
    <source>
        <dbReference type="EMBL" id="STO22081.1"/>
    </source>
</evidence>
<accession>A0A377GC64</accession>
<keyword evidence="3" id="KW-1185">Reference proteome</keyword>
<sequence>MSELNNQQISHLRSTITKMEHSINAIDEAVIWANKKSNIWKCGSSSHLSRFCLIFQIFGTKNLLNKRLMPLLTHQDLGMSSHTPNAHRRDHLVRRDANFDANYGGIPCGIESNAIYAHSNATSRVHHEVSSEARDGDWQPISSNLSENHF</sequence>
<dbReference type="Proteomes" id="UP000254554">
    <property type="component" value="Unassembled WGS sequence"/>
</dbReference>
<dbReference type="STRING" id="1094715.GCA_000236165_02013"/>
<proteinExistence type="predicted"/>
<protein>
    <submittedName>
        <fullName evidence="2">Uncharacterized protein</fullName>
    </submittedName>
</protein>
<organism evidence="2 3">
    <name type="scientific">Fluoribacter dumoffii</name>
    <dbReference type="NCBI Taxonomy" id="463"/>
    <lineage>
        <taxon>Bacteria</taxon>
        <taxon>Pseudomonadati</taxon>
        <taxon>Pseudomonadota</taxon>
        <taxon>Gammaproteobacteria</taxon>
        <taxon>Legionellales</taxon>
        <taxon>Legionellaceae</taxon>
        <taxon>Fluoribacter</taxon>
    </lineage>
</organism>
<feature type="compositionally biased region" description="Basic and acidic residues" evidence="1">
    <location>
        <begin position="127"/>
        <end position="137"/>
    </location>
</feature>
<dbReference type="RefSeq" id="WP_019350024.1">
    <property type="nucleotide sequence ID" value="NZ_UGGT01000001.1"/>
</dbReference>
<feature type="region of interest" description="Disordered" evidence="1">
    <location>
        <begin position="127"/>
        <end position="150"/>
    </location>
</feature>
<gene>
    <name evidence="2" type="ORF">NCTC11370_02165</name>
</gene>
<dbReference type="AlphaFoldDB" id="A0A377GC64"/>
<name>A0A377GC64_9GAMM</name>
<reference evidence="2 3" key="1">
    <citation type="submission" date="2018-06" db="EMBL/GenBank/DDBJ databases">
        <authorList>
            <consortium name="Pathogen Informatics"/>
            <person name="Doyle S."/>
        </authorList>
    </citation>
    <scope>NUCLEOTIDE SEQUENCE [LARGE SCALE GENOMIC DNA]</scope>
    <source>
        <strain evidence="2 3">NCTC11370</strain>
    </source>
</reference>
<feature type="compositionally biased region" description="Polar residues" evidence="1">
    <location>
        <begin position="140"/>
        <end position="150"/>
    </location>
</feature>
<evidence type="ECO:0000313" key="3">
    <source>
        <dbReference type="Proteomes" id="UP000254554"/>
    </source>
</evidence>